<organism evidence="2 3">
    <name type="scientific">Mycosarcoma maydis</name>
    <name type="common">Corn smut fungus</name>
    <name type="synonym">Ustilago maydis</name>
    <dbReference type="NCBI Taxonomy" id="5270"/>
    <lineage>
        <taxon>Eukaryota</taxon>
        <taxon>Fungi</taxon>
        <taxon>Dikarya</taxon>
        <taxon>Basidiomycota</taxon>
        <taxon>Ustilaginomycotina</taxon>
        <taxon>Ustilaginomycetes</taxon>
        <taxon>Ustilaginales</taxon>
        <taxon>Ustilaginaceae</taxon>
        <taxon>Mycosarcoma</taxon>
    </lineage>
</organism>
<proteinExistence type="predicted"/>
<dbReference type="GeneID" id="23565941"/>
<feature type="compositionally biased region" description="Basic and acidic residues" evidence="1">
    <location>
        <begin position="569"/>
        <end position="588"/>
    </location>
</feature>
<evidence type="ECO:0000256" key="1">
    <source>
        <dbReference type="SAM" id="MobiDB-lite"/>
    </source>
</evidence>
<feature type="compositionally biased region" description="Polar residues" evidence="1">
    <location>
        <begin position="633"/>
        <end position="652"/>
    </location>
</feature>
<dbReference type="eggNOG" id="ENOG502RDHM">
    <property type="taxonomic scope" value="Eukaryota"/>
</dbReference>
<feature type="compositionally biased region" description="Acidic residues" evidence="1">
    <location>
        <begin position="506"/>
        <end position="531"/>
    </location>
</feature>
<feature type="compositionally biased region" description="Polar residues" evidence="1">
    <location>
        <begin position="872"/>
        <end position="882"/>
    </location>
</feature>
<feature type="compositionally biased region" description="Low complexity" evidence="1">
    <location>
        <begin position="208"/>
        <end position="220"/>
    </location>
</feature>
<feature type="region of interest" description="Disordered" evidence="1">
    <location>
        <begin position="154"/>
        <end position="237"/>
    </location>
</feature>
<feature type="region of interest" description="Disordered" evidence="1">
    <location>
        <begin position="1057"/>
        <end position="1114"/>
    </location>
</feature>
<feature type="region of interest" description="Disordered" evidence="1">
    <location>
        <begin position="22"/>
        <end position="59"/>
    </location>
</feature>
<dbReference type="VEuPathDB" id="FungiDB:UMAG_06312"/>
<dbReference type="OrthoDB" id="2554928at2759"/>
<feature type="region of interest" description="Disordered" evidence="1">
    <location>
        <begin position="847"/>
        <end position="914"/>
    </location>
</feature>
<dbReference type="EMBL" id="CM003143">
    <property type="protein sequence ID" value="KIS70224.1"/>
    <property type="molecule type" value="Genomic_DNA"/>
</dbReference>
<dbReference type="KEGG" id="uma:UMAG_06312"/>
<evidence type="ECO:0000313" key="2">
    <source>
        <dbReference type="EMBL" id="KIS70224.1"/>
    </source>
</evidence>
<feature type="region of interest" description="Disordered" evidence="1">
    <location>
        <begin position="272"/>
        <end position="808"/>
    </location>
</feature>
<gene>
    <name evidence="2" type="ORF">UMAG_06312</name>
</gene>
<name>A0A0D1E245_MYCMD</name>
<dbReference type="OMA" id="MCFLPDA"/>
<dbReference type="RefSeq" id="XP_011388308.1">
    <property type="nucleotide sequence ID" value="XM_011390006.1"/>
</dbReference>
<dbReference type="Proteomes" id="UP000000561">
    <property type="component" value="Chromosome 4"/>
</dbReference>
<feature type="compositionally biased region" description="Low complexity" evidence="1">
    <location>
        <begin position="273"/>
        <end position="297"/>
    </location>
</feature>
<protein>
    <submittedName>
        <fullName evidence="2">Uncharacterized protein</fullName>
    </submittedName>
</protein>
<feature type="compositionally biased region" description="Polar residues" evidence="1">
    <location>
        <begin position="40"/>
        <end position="55"/>
    </location>
</feature>
<accession>A0A0D1E245</accession>
<feature type="compositionally biased region" description="Polar residues" evidence="1">
    <location>
        <begin position="948"/>
        <end position="968"/>
    </location>
</feature>
<feature type="compositionally biased region" description="Polar residues" evidence="1">
    <location>
        <begin position="771"/>
        <end position="781"/>
    </location>
</feature>
<feature type="compositionally biased region" description="Polar residues" evidence="1">
    <location>
        <begin position="1096"/>
        <end position="1113"/>
    </location>
</feature>
<keyword evidence="3" id="KW-1185">Reference proteome</keyword>
<dbReference type="AlphaFoldDB" id="A0A0D1E245"/>
<feature type="region of interest" description="Disordered" evidence="1">
    <location>
        <begin position="945"/>
        <end position="968"/>
    </location>
</feature>
<reference evidence="2 3" key="1">
    <citation type="journal article" date="2006" name="Nature">
        <title>Insights from the genome of the biotrophic fungal plant pathogen Ustilago maydis.</title>
        <authorList>
            <person name="Kamper J."/>
            <person name="Kahmann R."/>
            <person name="Bolker M."/>
            <person name="Ma L.J."/>
            <person name="Brefort T."/>
            <person name="Saville B.J."/>
            <person name="Banuett F."/>
            <person name="Kronstad J.W."/>
            <person name="Gold S.E."/>
            <person name="Muller O."/>
            <person name="Perlin M.H."/>
            <person name="Wosten H.A."/>
            <person name="de Vries R."/>
            <person name="Ruiz-Herrera J."/>
            <person name="Reynaga-Pena C.G."/>
            <person name="Snetselaar K."/>
            <person name="McCann M."/>
            <person name="Perez-Martin J."/>
            <person name="Feldbrugge M."/>
            <person name="Basse C.W."/>
            <person name="Steinberg G."/>
            <person name="Ibeas J.I."/>
            <person name="Holloman W."/>
            <person name="Guzman P."/>
            <person name="Farman M."/>
            <person name="Stajich J.E."/>
            <person name="Sentandreu R."/>
            <person name="Gonzalez-Prieto J.M."/>
            <person name="Kennell J.C."/>
            <person name="Molina L."/>
            <person name="Schirawski J."/>
            <person name="Mendoza-Mendoza A."/>
            <person name="Greilinger D."/>
            <person name="Munch K."/>
            <person name="Rossel N."/>
            <person name="Scherer M."/>
            <person name="Vranes M."/>
            <person name="Ladendorf O."/>
            <person name="Vincon V."/>
            <person name="Fuchs U."/>
            <person name="Sandrock B."/>
            <person name="Meng S."/>
            <person name="Ho E.C."/>
            <person name="Cahill M.J."/>
            <person name="Boyce K.J."/>
            <person name="Klose J."/>
            <person name="Klosterman S.J."/>
            <person name="Deelstra H.J."/>
            <person name="Ortiz-Castellanos L."/>
            <person name="Li W."/>
            <person name="Sanchez-Alonso P."/>
            <person name="Schreier P.H."/>
            <person name="Hauser-Hahn I."/>
            <person name="Vaupel M."/>
            <person name="Koopmann E."/>
            <person name="Friedrich G."/>
            <person name="Voss H."/>
            <person name="Schluter T."/>
            <person name="Margolis J."/>
            <person name="Platt D."/>
            <person name="Swimmer C."/>
            <person name="Gnirke A."/>
            <person name="Chen F."/>
            <person name="Vysotskaia V."/>
            <person name="Mannhaupt G."/>
            <person name="Guldener U."/>
            <person name="Munsterkotter M."/>
            <person name="Haase D."/>
            <person name="Oesterheld M."/>
            <person name="Mewes H.W."/>
            <person name="Mauceli E.W."/>
            <person name="DeCaprio D."/>
            <person name="Wade C.M."/>
            <person name="Butler J."/>
            <person name="Young S."/>
            <person name="Jaffe D.B."/>
            <person name="Calvo S."/>
            <person name="Nusbaum C."/>
            <person name="Galagan J."/>
            <person name="Birren B.W."/>
        </authorList>
    </citation>
    <scope>NUCLEOTIDE SEQUENCE [LARGE SCALE GENOMIC DNA]</scope>
    <source>
        <strain evidence="3">DSM 14603 / FGSC 9021 / UM521</strain>
    </source>
</reference>
<dbReference type="InParanoid" id="A0A0D1E245"/>
<feature type="compositionally biased region" description="Low complexity" evidence="1">
    <location>
        <begin position="532"/>
        <end position="546"/>
    </location>
</feature>
<feature type="compositionally biased region" description="Polar residues" evidence="1">
    <location>
        <begin position="298"/>
        <end position="319"/>
    </location>
</feature>
<feature type="compositionally biased region" description="Polar residues" evidence="1">
    <location>
        <begin position="557"/>
        <end position="568"/>
    </location>
</feature>
<evidence type="ECO:0000313" key="3">
    <source>
        <dbReference type="Proteomes" id="UP000000561"/>
    </source>
</evidence>
<sequence>MPTISFVTPPGRPSILREHTLQEAKAQHADSPALAESKHPTSTLRFSNTESTPNPDQLVKPVPLTFPKRILHQLTTSPEPATESFDLPQTCISVDEAKSARMLAGESNRPSLLSTTIVASSAHPSRSASTTNLGILRKADSEILRKSLEAVVREAADVSDSTTTAAPRPRLHFVEPPKQPGTHLSTRNEAALGRVSSAEKSESVSTLSHPPAHSTAAAPASQPPQPTTPAKPTLRKRSLVIQEHADVIERAAERAARQANHLSTLALEQLAPTATSASRRQHSASSAGEETASTRSSWAQRSNSRGSSVATSPSVVSEDNLQDPPELQLPKPSESPPMASIFSQPMTSDRGDPRPLPAPITSSRKLTFISPAPSKRRRSCDANPVSPSGPASGRTDASMSQLPSALDDTDEQKPSDTSRRALAFAVCPKPERAVRLSPAHATRKPKSKLSASPAPHKLAYPQRLRGIRGTDPIRSPAPDKPGLTSAPAEQWNQRLDDVSSEGSGYSEDEEDGDSDQVDEDEDEDEDDDDASLSESSRSDLQSLAESLLEESQDHTDLQSVGVSPSPSDRVTEMRPEAAELGALDRRVFDWNARPAQYRAVLSDSEPRPDQNSSQRRSSVGAQGQHSVADPVLASQTSPPRLPQSTRSKQASPLSALPGRSTYKLKPKDSLSHPMCFLPDAFEDSAPPTPTEPDSDASEVPPRSNLLSGWLSEGGSAASSRRASWQQPHPHYPPPASPRGRSGDEEGLAVPITLPPFRRARERTAPLGVTSDGEQSSRSLSGNAAFIRESAGVSQTPIGGEERSEVPSAAASPYASSVAHVLGISVPSRRPCQTVSWRHLSSQHVLVSEHPSAGPGAFRRASHSMEPRKMGSAVTSPIGSYTHATGRVTPLSERPMRPSAGKQRAVSSSSSIRSRPLVAQSMHDDIVVATSPPRDDASTHLKHHLAHSPMTSGQHVSGSTTPGWMSDGQLPNQTTSRYWTERLSSLAQAMSEELSIVGNAVLGKDKGAVEVGQAEGCVNGDAHRRSSSVPLEVAVDAESREKVKQPLAEAVSIGSWARRESTSIPVPVKPKPADAWTTDRDGQTQVAPKRRSRQRSARATESDAQAAQDNSSTDLAEAKRFQFAKKEVGEDGSTRLVVIHTSDAT</sequence>
<feature type="compositionally biased region" description="Polar residues" evidence="1">
    <location>
        <begin position="609"/>
        <end position="625"/>
    </location>
</feature>